<name>A0ABV7L6F4_9PROT</name>
<evidence type="ECO:0000256" key="1">
    <source>
        <dbReference type="ARBA" id="ARBA00022630"/>
    </source>
</evidence>
<keyword evidence="1" id="KW-0285">Flavoprotein</keyword>
<organism evidence="4 5">
    <name type="scientific">Marinibaculum pumilum</name>
    <dbReference type="NCBI Taxonomy" id="1766165"/>
    <lineage>
        <taxon>Bacteria</taxon>
        <taxon>Pseudomonadati</taxon>
        <taxon>Pseudomonadota</taxon>
        <taxon>Alphaproteobacteria</taxon>
        <taxon>Rhodospirillales</taxon>
        <taxon>Rhodospirillaceae</taxon>
        <taxon>Marinibaculum</taxon>
    </lineage>
</organism>
<dbReference type="EMBL" id="JBHRTR010000037">
    <property type="protein sequence ID" value="MFC3230246.1"/>
    <property type="molecule type" value="Genomic_DNA"/>
</dbReference>
<evidence type="ECO:0000313" key="4">
    <source>
        <dbReference type="EMBL" id="MFC3230246.1"/>
    </source>
</evidence>
<accession>A0ABV7L6F4</accession>
<dbReference type="SUPFAM" id="SSF55103">
    <property type="entry name" value="FAD-linked oxidases, C-terminal domain"/>
    <property type="match status" value="1"/>
</dbReference>
<dbReference type="InterPro" id="IPR016164">
    <property type="entry name" value="FAD-linked_Oxase-like_C"/>
</dbReference>
<sequence>MSAASPAHFGPQHENQVREAVAWAAAEGVPLAVRGRGSKEGIGRPVQAGATLDLSSLSGILLYEPEELVLSAAAGTSLAEVQAALDDRAQQLAFEPFRPQALLGAADAGSLGGCLAVNLAGPRRPQAGAARDHFLGARAVSGRGEAFKTGGRVVKNVTGYDLCKLLAGSFGTLAVMTTVTVKVLPRPKKTRTLLLFGQPVEAAGAAMRRAMGAPLDVSAAAWLPAGLAAGCGVDRAAAPGTAVTALRLEGTAISVAERCAALRRLLGGGAEMEELHSHNSAAFWAAVRDAAPLAAPAERPVWRIALPPTGGPSFLAAAEAEGLLGDGAAFLDWAGGLVWLAAAASAADGHAAALRRLLQAHGGGHATLLRGPEALRLAVPVFQPQAPGLAALAERIRAGMDPQGVLNPGRLAADPPGAGG</sequence>
<evidence type="ECO:0000259" key="3">
    <source>
        <dbReference type="PROSITE" id="PS51387"/>
    </source>
</evidence>
<proteinExistence type="predicted"/>
<dbReference type="InterPro" id="IPR016169">
    <property type="entry name" value="FAD-bd_PCMH_sub2"/>
</dbReference>
<evidence type="ECO:0000313" key="5">
    <source>
        <dbReference type="Proteomes" id="UP001595528"/>
    </source>
</evidence>
<keyword evidence="5" id="KW-1185">Reference proteome</keyword>
<comment type="caution">
    <text evidence="4">The sequence shown here is derived from an EMBL/GenBank/DDBJ whole genome shotgun (WGS) entry which is preliminary data.</text>
</comment>
<dbReference type="Gene3D" id="3.30.465.10">
    <property type="match status" value="1"/>
</dbReference>
<dbReference type="EC" id="1.1.99.14" evidence="4"/>
<dbReference type="PANTHER" id="PTHR11748">
    <property type="entry name" value="D-LACTATE DEHYDROGENASE"/>
    <property type="match status" value="1"/>
</dbReference>
<dbReference type="Pfam" id="PF01565">
    <property type="entry name" value="FAD_binding_4"/>
    <property type="match status" value="1"/>
</dbReference>
<dbReference type="Proteomes" id="UP001595528">
    <property type="component" value="Unassembled WGS sequence"/>
</dbReference>
<dbReference type="PANTHER" id="PTHR11748:SF103">
    <property type="entry name" value="GLYCOLATE OXIDASE SUBUNIT GLCE"/>
    <property type="match status" value="1"/>
</dbReference>
<protein>
    <submittedName>
        <fullName evidence="4">Glycolate oxidase subunit GlcE</fullName>
        <ecNumber evidence="4">1.1.99.14</ecNumber>
    </submittedName>
</protein>
<keyword evidence="2" id="KW-0274">FAD</keyword>
<dbReference type="SUPFAM" id="SSF56176">
    <property type="entry name" value="FAD-binding/transporter-associated domain-like"/>
    <property type="match status" value="1"/>
</dbReference>
<dbReference type="InterPro" id="IPR036318">
    <property type="entry name" value="FAD-bd_PCMH-like_sf"/>
</dbReference>
<dbReference type="InterPro" id="IPR016166">
    <property type="entry name" value="FAD-bd_PCMH"/>
</dbReference>
<dbReference type="InterPro" id="IPR006094">
    <property type="entry name" value="Oxid_FAD_bind_N"/>
</dbReference>
<dbReference type="GO" id="GO:0019154">
    <property type="term" value="F:glycolate dehydrogenase activity"/>
    <property type="evidence" value="ECO:0007669"/>
    <property type="project" value="UniProtKB-EC"/>
</dbReference>
<dbReference type="NCBIfam" id="NF008439">
    <property type="entry name" value="PRK11282.1"/>
    <property type="match status" value="1"/>
</dbReference>
<evidence type="ECO:0000256" key="2">
    <source>
        <dbReference type="ARBA" id="ARBA00022827"/>
    </source>
</evidence>
<gene>
    <name evidence="4" type="primary">glcE</name>
    <name evidence="4" type="ORF">ACFOGJ_23550</name>
</gene>
<reference evidence="5" key="1">
    <citation type="journal article" date="2019" name="Int. J. Syst. Evol. Microbiol.">
        <title>The Global Catalogue of Microorganisms (GCM) 10K type strain sequencing project: providing services to taxonomists for standard genome sequencing and annotation.</title>
        <authorList>
            <consortium name="The Broad Institute Genomics Platform"/>
            <consortium name="The Broad Institute Genome Sequencing Center for Infectious Disease"/>
            <person name="Wu L."/>
            <person name="Ma J."/>
        </authorList>
    </citation>
    <scope>NUCLEOTIDE SEQUENCE [LARGE SCALE GENOMIC DNA]</scope>
    <source>
        <strain evidence="5">KCTC 42964</strain>
    </source>
</reference>
<dbReference type="RefSeq" id="WP_379905238.1">
    <property type="nucleotide sequence ID" value="NZ_JBHRTR010000037.1"/>
</dbReference>
<feature type="domain" description="FAD-binding PCMH-type" evidence="3">
    <location>
        <begin position="1"/>
        <end position="186"/>
    </location>
</feature>
<dbReference type="PROSITE" id="PS51387">
    <property type="entry name" value="FAD_PCMH"/>
    <property type="match status" value="1"/>
</dbReference>
<keyword evidence="4" id="KW-0560">Oxidoreductase</keyword>